<dbReference type="OrthoDB" id="435460at2759"/>
<accession>A0A9P5HH90</accession>
<dbReference type="InterPro" id="IPR021661">
    <property type="entry name" value="Rap1_C"/>
</dbReference>
<feature type="compositionally biased region" description="Basic and acidic residues" evidence="9">
    <location>
        <begin position="196"/>
        <end position="206"/>
    </location>
</feature>
<evidence type="ECO:0000256" key="9">
    <source>
        <dbReference type="SAM" id="MobiDB-lite"/>
    </source>
</evidence>
<keyword evidence="12" id="KW-1185">Reference proteome</keyword>
<evidence type="ECO:0000256" key="8">
    <source>
        <dbReference type="RuleBase" id="RU367107"/>
    </source>
</evidence>
<dbReference type="SUPFAM" id="SSF46689">
    <property type="entry name" value="Homeodomain-like"/>
    <property type="match status" value="1"/>
</dbReference>
<feature type="region of interest" description="Disordered" evidence="9">
    <location>
        <begin position="469"/>
        <end position="644"/>
    </location>
</feature>
<dbReference type="GO" id="GO:0031848">
    <property type="term" value="P:protection from non-homologous end joining at telomere"/>
    <property type="evidence" value="ECO:0007669"/>
    <property type="project" value="TreeGrafter"/>
</dbReference>
<dbReference type="InterPro" id="IPR036431">
    <property type="entry name" value="ARID_dom_sf"/>
</dbReference>
<dbReference type="AlphaFoldDB" id="A0A9P5HH90"/>
<comment type="subcellular location">
    <subcellularLocation>
        <location evidence="8">Nucleus</location>
    </subcellularLocation>
    <subcellularLocation>
        <location evidence="8">Chromosome</location>
        <location evidence="8">Telomere</location>
    </subcellularLocation>
</comment>
<dbReference type="InterPro" id="IPR001606">
    <property type="entry name" value="ARID_dom"/>
</dbReference>
<evidence type="ECO:0000256" key="3">
    <source>
        <dbReference type="ARBA" id="ARBA00022895"/>
    </source>
</evidence>
<dbReference type="CDD" id="cd16100">
    <property type="entry name" value="ARID"/>
    <property type="match status" value="1"/>
</dbReference>
<dbReference type="EMBL" id="JAANBB010000049">
    <property type="protein sequence ID" value="KAF7553205.1"/>
    <property type="molecule type" value="Genomic_DNA"/>
</dbReference>
<protein>
    <recommendedName>
        <fullName evidence="8">DNA-binding protein RAP1</fullName>
    </recommendedName>
</protein>
<reference evidence="11" key="1">
    <citation type="submission" date="2020-03" db="EMBL/GenBank/DDBJ databases">
        <title>Draft Genome Sequence of Cylindrodendrum hubeiense.</title>
        <authorList>
            <person name="Buettner E."/>
            <person name="Kellner H."/>
        </authorList>
    </citation>
    <scope>NUCLEOTIDE SEQUENCE</scope>
    <source>
        <strain evidence="11">IHI 201604</strain>
    </source>
</reference>
<evidence type="ECO:0000313" key="12">
    <source>
        <dbReference type="Proteomes" id="UP000722485"/>
    </source>
</evidence>
<feature type="domain" description="ARID" evidence="10">
    <location>
        <begin position="249"/>
        <end position="341"/>
    </location>
</feature>
<name>A0A9P5HH90_9HYPO</name>
<feature type="compositionally biased region" description="Polar residues" evidence="9">
    <location>
        <begin position="507"/>
        <end position="539"/>
    </location>
</feature>
<feature type="compositionally biased region" description="Polar residues" evidence="9">
    <location>
        <begin position="570"/>
        <end position="592"/>
    </location>
</feature>
<evidence type="ECO:0000259" key="10">
    <source>
        <dbReference type="PROSITE" id="PS51011"/>
    </source>
</evidence>
<dbReference type="GO" id="GO:0042162">
    <property type="term" value="F:telomeric DNA binding"/>
    <property type="evidence" value="ECO:0007669"/>
    <property type="project" value="TreeGrafter"/>
</dbReference>
<dbReference type="Gene3D" id="1.10.10.60">
    <property type="entry name" value="Homeodomain-like"/>
    <property type="match status" value="1"/>
</dbReference>
<keyword evidence="4" id="KW-0805">Transcription regulation</keyword>
<dbReference type="Pfam" id="PF11626">
    <property type="entry name" value="Rap1_C"/>
    <property type="match status" value="1"/>
</dbReference>
<dbReference type="PROSITE" id="PS51011">
    <property type="entry name" value="ARID"/>
    <property type="match status" value="1"/>
</dbReference>
<evidence type="ECO:0000256" key="5">
    <source>
        <dbReference type="ARBA" id="ARBA00023159"/>
    </source>
</evidence>
<comment type="subunit">
    <text evidence="8">Homodimer.</text>
</comment>
<evidence type="ECO:0000256" key="7">
    <source>
        <dbReference type="ARBA" id="ARBA00023242"/>
    </source>
</evidence>
<feature type="compositionally biased region" description="Acidic residues" evidence="9">
    <location>
        <begin position="485"/>
        <end position="499"/>
    </location>
</feature>
<organism evidence="11 12">
    <name type="scientific">Cylindrodendrum hubeiense</name>
    <dbReference type="NCBI Taxonomy" id="595255"/>
    <lineage>
        <taxon>Eukaryota</taxon>
        <taxon>Fungi</taxon>
        <taxon>Dikarya</taxon>
        <taxon>Ascomycota</taxon>
        <taxon>Pezizomycotina</taxon>
        <taxon>Sordariomycetes</taxon>
        <taxon>Hypocreomycetidae</taxon>
        <taxon>Hypocreales</taxon>
        <taxon>Nectriaceae</taxon>
        <taxon>Cylindrodendrum</taxon>
    </lineage>
</organism>
<keyword evidence="7 8" id="KW-0539">Nucleus</keyword>
<comment type="caution">
    <text evidence="11">The sequence shown here is derived from an EMBL/GenBank/DDBJ whole genome shotgun (WGS) entry which is preliminary data.</text>
</comment>
<dbReference type="CDD" id="cd11655">
    <property type="entry name" value="rap1_myb-like"/>
    <property type="match status" value="1"/>
</dbReference>
<dbReference type="GO" id="GO:0010833">
    <property type="term" value="P:telomere maintenance via telomere lengthening"/>
    <property type="evidence" value="ECO:0007669"/>
    <property type="project" value="UniProtKB-UniRule"/>
</dbReference>
<dbReference type="Gene3D" id="1.10.10.2170">
    <property type="match status" value="1"/>
</dbReference>
<dbReference type="InterPro" id="IPR001357">
    <property type="entry name" value="BRCT_dom"/>
</dbReference>
<evidence type="ECO:0000256" key="4">
    <source>
        <dbReference type="ARBA" id="ARBA00023015"/>
    </source>
</evidence>
<comment type="function">
    <text evidence="8">Involved in the regulation of telomere length, clustering and has a specific role in telomere position effect (TPE).</text>
</comment>
<evidence type="ECO:0000256" key="1">
    <source>
        <dbReference type="ARBA" id="ARBA00010467"/>
    </source>
</evidence>
<keyword evidence="5" id="KW-0010">Activator</keyword>
<keyword evidence="3 8" id="KW-0779">Telomere</keyword>
<feature type="region of interest" description="Disordered" evidence="9">
    <location>
        <begin position="95"/>
        <end position="114"/>
    </location>
</feature>
<feature type="compositionally biased region" description="Polar residues" evidence="9">
    <location>
        <begin position="174"/>
        <end position="195"/>
    </location>
</feature>
<feature type="compositionally biased region" description="Low complexity" evidence="9">
    <location>
        <begin position="603"/>
        <end position="616"/>
    </location>
</feature>
<dbReference type="InterPro" id="IPR038104">
    <property type="entry name" value="Rap1_C_sf"/>
</dbReference>
<dbReference type="InterPro" id="IPR009057">
    <property type="entry name" value="Homeodomain-like_sf"/>
</dbReference>
<gene>
    <name evidence="11" type="ORF">G7Z17_g3787</name>
</gene>
<dbReference type="Gene3D" id="1.10.150.60">
    <property type="entry name" value="ARID DNA-binding domain"/>
    <property type="match status" value="1"/>
</dbReference>
<sequence length="767" mass="85355">MAAVTYDGVESAEGGNIFKDVKFWVAMRVPTRKSILEMITNNGGTVVPLEKNADILIADHARKDAPAGSYSWKFITESVENGIIQIKDRYRIGRDPDLPRPVGGASGGTKSTRTPFSVADDAALAKWVLAHTVDRTGNKIFQEFEGISWRNRFVKTLQLLPIDKLQKIAASAPEQVSNSPEDQAEATTTAPNQPQETDKDIPRRPAENSSPPRSETAERPETVPEPIQAENDTRQDDEQDVLLSDTEENTIKKAFYEDLTDFVAAYGLDIKLRPKINGKTIELWDLAQVVQEKLGDRPGELEDEDWAEVAVDMGLEAGEIAISQLRQCFDESLAEFLEAVGSFDEEDLEAEDRVHDPSPVLARAYDGFDESYFENLPEHPWPEMSLPNDAPEGLPHSYVRSSPPIGAKRSLGQRPLSSSGPLTKRPRYNRKLEIPSTPDMQDRTGRKVPSAQYFSPSIRKSLSRQDYVDVSEASQQLPPFRLPQEDELQEEDEPDDEIQELGISDSRVVQPQSPLLDTRATPVNETTPSQQLGAESLNPSPIPFTLNKTRQFKEVGLGRSRLQAERRSEATPNPHQEGSSRETAISTRNLTSVAKKELKASSRRSLPSSFNSTSRSKPSADSAPAPTQTNAPQRPRPMPSDSNRRDIDEWIKYYESLGFSRSIVVEGLKRTTLTPGGLAKLVMQSLQDGNEVPSHHEGIWTDRDDADLTLIASVDLRREPSGPADERRYRKVRKASDRLIKKHGPARMELRKGFLDAPASETPESRG</sequence>
<dbReference type="Pfam" id="PF16589">
    <property type="entry name" value="BRCT_2"/>
    <property type="match status" value="1"/>
</dbReference>
<comment type="similarity">
    <text evidence="1 8">Belongs to the RAP1 family.</text>
</comment>
<evidence type="ECO:0000256" key="6">
    <source>
        <dbReference type="ARBA" id="ARBA00023163"/>
    </source>
</evidence>
<feature type="region of interest" description="Disordered" evidence="9">
    <location>
        <begin position="383"/>
        <end position="456"/>
    </location>
</feature>
<dbReference type="Proteomes" id="UP000722485">
    <property type="component" value="Unassembled WGS sequence"/>
</dbReference>
<dbReference type="GO" id="GO:0070187">
    <property type="term" value="C:shelterin complex"/>
    <property type="evidence" value="ECO:0007669"/>
    <property type="project" value="TreeGrafter"/>
</dbReference>
<keyword evidence="2 8" id="KW-0158">Chromosome</keyword>
<dbReference type="SUPFAM" id="SSF46774">
    <property type="entry name" value="ARID-like"/>
    <property type="match status" value="1"/>
</dbReference>
<evidence type="ECO:0000313" key="11">
    <source>
        <dbReference type="EMBL" id="KAF7553205.1"/>
    </source>
</evidence>
<proteinExistence type="inferred from homology"/>
<dbReference type="Pfam" id="PF01388">
    <property type="entry name" value="ARID"/>
    <property type="match status" value="1"/>
</dbReference>
<dbReference type="PANTHER" id="PTHR16466:SF6">
    <property type="entry name" value="TELOMERIC REPEAT-BINDING FACTOR 2-INTERACTING PROTEIN 1"/>
    <property type="match status" value="1"/>
</dbReference>
<dbReference type="PANTHER" id="PTHR16466">
    <property type="entry name" value="TELOMERE REPEAT-BINDING FACTOR 2-INTERACTING PROTEIN 1"/>
    <property type="match status" value="1"/>
</dbReference>
<evidence type="ECO:0000256" key="2">
    <source>
        <dbReference type="ARBA" id="ARBA00022454"/>
    </source>
</evidence>
<dbReference type="SMART" id="SM01014">
    <property type="entry name" value="ARID"/>
    <property type="match status" value="1"/>
</dbReference>
<dbReference type="InterPro" id="IPR039595">
    <property type="entry name" value="TE2IP/Rap1"/>
</dbReference>
<keyword evidence="6" id="KW-0804">Transcription</keyword>
<feature type="region of interest" description="Disordered" evidence="9">
    <location>
        <begin position="171"/>
        <end position="245"/>
    </location>
</feature>